<evidence type="ECO:0000313" key="2">
    <source>
        <dbReference type="EMBL" id="SNS06640.1"/>
    </source>
</evidence>
<keyword evidence="1" id="KW-0472">Membrane</keyword>
<evidence type="ECO:0000256" key="1">
    <source>
        <dbReference type="SAM" id="Phobius"/>
    </source>
</evidence>
<evidence type="ECO:0000313" key="3">
    <source>
        <dbReference type="Proteomes" id="UP000198432"/>
    </source>
</evidence>
<keyword evidence="3" id="KW-1185">Reference proteome</keyword>
<keyword evidence="1" id="KW-0812">Transmembrane</keyword>
<dbReference type="AlphaFoldDB" id="A0A239BFD0"/>
<dbReference type="Proteomes" id="UP000198432">
    <property type="component" value="Unassembled WGS sequence"/>
</dbReference>
<dbReference type="EMBL" id="FZOQ01000001">
    <property type="protein sequence ID" value="SNS06640.1"/>
    <property type="molecule type" value="Genomic_DNA"/>
</dbReference>
<sequence length="231" mass="26202">MPTAQESNIEDFAYDYLRAYYQKRQDIKTLTVDKAEKTKEGAVADGLFSFMNSDKSVLTASLHTRASKSIAMLLKRYKKRGLSKLRYVTGTLFMAGTVYMGLQLGHWLAFTLLPVLVAITTFLLHSLLEKRYLQNKITAMVDEVRKLPANEQWLGISISSLTFRQNGLAQHLLDTCQRRGIGVITVGKRAKVVLMQEPQAKVCRRGDFLSYYEAEPRIRKALQGDSFLRVA</sequence>
<feature type="transmembrane region" description="Helical" evidence="1">
    <location>
        <begin position="85"/>
        <end position="102"/>
    </location>
</feature>
<organism evidence="2 3">
    <name type="scientific">Pontibacter ummariensis</name>
    <dbReference type="NCBI Taxonomy" id="1610492"/>
    <lineage>
        <taxon>Bacteria</taxon>
        <taxon>Pseudomonadati</taxon>
        <taxon>Bacteroidota</taxon>
        <taxon>Cytophagia</taxon>
        <taxon>Cytophagales</taxon>
        <taxon>Hymenobacteraceae</taxon>
        <taxon>Pontibacter</taxon>
    </lineage>
</organism>
<name>A0A239BFD0_9BACT</name>
<keyword evidence="1" id="KW-1133">Transmembrane helix</keyword>
<proteinExistence type="predicted"/>
<accession>A0A239BFD0</accession>
<protein>
    <submittedName>
        <fullName evidence="2">Uncharacterized protein</fullName>
    </submittedName>
</protein>
<dbReference type="OrthoDB" id="849999at2"/>
<feature type="transmembrane region" description="Helical" evidence="1">
    <location>
        <begin position="108"/>
        <end position="128"/>
    </location>
</feature>
<gene>
    <name evidence="2" type="ORF">SAMN06296052_101366</name>
</gene>
<reference evidence="3" key="1">
    <citation type="submission" date="2017-06" db="EMBL/GenBank/DDBJ databases">
        <authorList>
            <person name="Varghese N."/>
            <person name="Submissions S."/>
        </authorList>
    </citation>
    <scope>NUCLEOTIDE SEQUENCE [LARGE SCALE GENOMIC DNA]</scope>
    <source>
        <strain evidence="3">NKM1</strain>
    </source>
</reference>
<dbReference type="RefSeq" id="WP_089317435.1">
    <property type="nucleotide sequence ID" value="NZ_FZOQ01000001.1"/>
</dbReference>